<dbReference type="OrthoDB" id="3945418at2759"/>
<dbReference type="InterPro" id="IPR001128">
    <property type="entry name" value="Cyt_P450"/>
</dbReference>
<dbReference type="GO" id="GO:0016705">
    <property type="term" value="F:oxidoreductase activity, acting on paired donors, with incorporation or reduction of molecular oxygen"/>
    <property type="evidence" value="ECO:0007669"/>
    <property type="project" value="InterPro"/>
</dbReference>
<evidence type="ECO:0000256" key="4">
    <source>
        <dbReference type="ARBA" id="ARBA00022723"/>
    </source>
</evidence>
<proteinExistence type="inferred from homology"/>
<dbReference type="AlphaFoldDB" id="A0A194VWG5"/>
<dbReference type="InterPro" id="IPR050121">
    <property type="entry name" value="Cytochrome_P450_monoxygenase"/>
</dbReference>
<protein>
    <submittedName>
        <fullName evidence="9">Trichodiene oxygenase</fullName>
    </submittedName>
</protein>
<accession>A0A194VWG5</accession>
<name>A0A194VWG5_CYTMA</name>
<keyword evidence="10" id="KW-1185">Reference proteome</keyword>
<dbReference type="PRINTS" id="PR00465">
    <property type="entry name" value="EP450IV"/>
</dbReference>
<keyword evidence="8" id="KW-0560">Oxidoreductase</keyword>
<evidence type="ECO:0000256" key="6">
    <source>
        <dbReference type="ARBA" id="ARBA00023033"/>
    </source>
</evidence>
<dbReference type="EMBL" id="CM003101">
    <property type="protein sequence ID" value="KUI68337.1"/>
    <property type="molecule type" value="Genomic_DNA"/>
</dbReference>
<comment type="cofactor">
    <cofactor evidence="1 7">
        <name>heme</name>
        <dbReference type="ChEBI" id="CHEBI:30413"/>
    </cofactor>
</comment>
<keyword evidence="4 7" id="KW-0479">Metal-binding</keyword>
<dbReference type="InterPro" id="IPR002403">
    <property type="entry name" value="Cyt_P450_E_grp-IV"/>
</dbReference>
<dbReference type="Pfam" id="PF00067">
    <property type="entry name" value="p450"/>
    <property type="match status" value="1"/>
</dbReference>
<evidence type="ECO:0000256" key="2">
    <source>
        <dbReference type="ARBA" id="ARBA00010617"/>
    </source>
</evidence>
<comment type="similarity">
    <text evidence="2 8">Belongs to the cytochrome P450 family.</text>
</comment>
<evidence type="ECO:0000256" key="8">
    <source>
        <dbReference type="RuleBase" id="RU000461"/>
    </source>
</evidence>
<evidence type="ECO:0000313" key="10">
    <source>
        <dbReference type="Proteomes" id="UP000078559"/>
    </source>
</evidence>
<keyword evidence="6 8" id="KW-0503">Monooxygenase</keyword>
<evidence type="ECO:0000256" key="5">
    <source>
        <dbReference type="ARBA" id="ARBA00023004"/>
    </source>
</evidence>
<dbReference type="CDD" id="cd11062">
    <property type="entry name" value="CYP58-like"/>
    <property type="match status" value="1"/>
</dbReference>
<keyword evidence="3 7" id="KW-0349">Heme</keyword>
<evidence type="ECO:0000256" key="1">
    <source>
        <dbReference type="ARBA" id="ARBA00001971"/>
    </source>
</evidence>
<dbReference type="PROSITE" id="PS00086">
    <property type="entry name" value="CYTOCHROME_P450"/>
    <property type="match status" value="1"/>
</dbReference>
<dbReference type="GO" id="GO:0020037">
    <property type="term" value="F:heme binding"/>
    <property type="evidence" value="ECO:0007669"/>
    <property type="project" value="InterPro"/>
</dbReference>
<dbReference type="SUPFAM" id="SSF48264">
    <property type="entry name" value="Cytochrome P450"/>
    <property type="match status" value="1"/>
</dbReference>
<dbReference type="InterPro" id="IPR017972">
    <property type="entry name" value="Cyt_P450_CS"/>
</dbReference>
<evidence type="ECO:0000313" key="9">
    <source>
        <dbReference type="EMBL" id="KUI68337.1"/>
    </source>
</evidence>
<feature type="binding site" description="axial binding residue" evidence="7">
    <location>
        <position position="480"/>
    </location>
    <ligand>
        <name>heme</name>
        <dbReference type="ChEBI" id="CHEBI:30413"/>
    </ligand>
    <ligandPart>
        <name>Fe</name>
        <dbReference type="ChEBI" id="CHEBI:18248"/>
    </ligandPart>
</feature>
<evidence type="ECO:0000256" key="7">
    <source>
        <dbReference type="PIRSR" id="PIRSR602403-1"/>
    </source>
</evidence>
<evidence type="ECO:0000256" key="3">
    <source>
        <dbReference type="ARBA" id="ARBA00022617"/>
    </source>
</evidence>
<dbReference type="PANTHER" id="PTHR24305">
    <property type="entry name" value="CYTOCHROME P450"/>
    <property type="match status" value="1"/>
</dbReference>
<dbReference type="PANTHER" id="PTHR24305:SF147">
    <property type="entry name" value="P450, PUTATIVE (EUROFUNG)-RELATED"/>
    <property type="match status" value="1"/>
</dbReference>
<gene>
    <name evidence="9" type="ORF">VM1G_03714</name>
</gene>
<sequence>MAFTFSFDRAVDDIKGAITITNTARLFGLWVLYQLLVALYNISPLHPLSRFPGPKLAAMTIAYEGYFDLIKVGRYSWEIKEMHEKYDMKPGPVVRISPSELHFNDPSFIDEIYSAGGRKRNKTPHNLRSLTWPVSITGFGTEEHDLHRIRRAPMSKHFSRQQMIRLEPEIHRTLDKFCDKLVRYGERHPGPFDITVAYSCFTSDVISEYSFGEPLGLLDQDGWEPNWRQPLYAFLNTTFVFRFVPYARNLAVIGNFFARRGWMGPDIKMLMDTLMVRIPKMIEKTRADAEAGIVREREAVYLDIFKSKALPESEKSMPRLSAEGMALMNAGTDTTGWALAVITYHALAKPEVLSRLTAELKGAGLDVDNLSWASLEKLPYISGVIHEGLRLSYGVSARSPRIAPDEDLVYRGEVRGEGKVEYLIPRGWAMACSAAVMHHNEDVFPDSNTFLPERWFDEQGNKKKDLEKCLLSFSRGTRQCLGMK</sequence>
<dbReference type="GO" id="GO:0004497">
    <property type="term" value="F:monooxygenase activity"/>
    <property type="evidence" value="ECO:0007669"/>
    <property type="project" value="UniProtKB-KW"/>
</dbReference>
<dbReference type="InterPro" id="IPR036396">
    <property type="entry name" value="Cyt_P450_sf"/>
</dbReference>
<dbReference type="GO" id="GO:0005506">
    <property type="term" value="F:iron ion binding"/>
    <property type="evidence" value="ECO:0007669"/>
    <property type="project" value="InterPro"/>
</dbReference>
<dbReference type="Proteomes" id="UP000078559">
    <property type="component" value="Chromosome 4"/>
</dbReference>
<organism evidence="9 10">
    <name type="scientific">Cytospora mali</name>
    <name type="common">Apple Valsa canker fungus</name>
    <name type="synonym">Valsa mali</name>
    <dbReference type="NCBI Taxonomy" id="578113"/>
    <lineage>
        <taxon>Eukaryota</taxon>
        <taxon>Fungi</taxon>
        <taxon>Dikarya</taxon>
        <taxon>Ascomycota</taxon>
        <taxon>Pezizomycotina</taxon>
        <taxon>Sordariomycetes</taxon>
        <taxon>Sordariomycetidae</taxon>
        <taxon>Diaporthales</taxon>
        <taxon>Cytosporaceae</taxon>
        <taxon>Cytospora</taxon>
    </lineage>
</organism>
<keyword evidence="5 7" id="KW-0408">Iron</keyword>
<reference evidence="9" key="1">
    <citation type="submission" date="2014-12" db="EMBL/GenBank/DDBJ databases">
        <title>Genome Sequence of Valsa Canker Pathogens Uncovers a Specific Adaption of Colonization on Woody Bark.</title>
        <authorList>
            <person name="Yin Z."/>
            <person name="Liu H."/>
            <person name="Gao X."/>
            <person name="Li Z."/>
            <person name="Song N."/>
            <person name="Ke X."/>
            <person name="Dai Q."/>
            <person name="Wu Y."/>
            <person name="Sun Y."/>
            <person name="Xu J.-R."/>
            <person name="Kang Z.K."/>
            <person name="Wang L."/>
            <person name="Huang L."/>
        </authorList>
    </citation>
    <scope>NUCLEOTIDE SEQUENCE [LARGE SCALE GENOMIC DNA]</scope>
    <source>
        <strain evidence="9">03-8</strain>
    </source>
</reference>
<dbReference type="Gene3D" id="1.10.630.10">
    <property type="entry name" value="Cytochrome P450"/>
    <property type="match status" value="1"/>
</dbReference>